<comment type="caution">
    <text evidence="1">The sequence shown here is derived from an EMBL/GenBank/DDBJ whole genome shotgun (WGS) entry which is preliminary data.</text>
</comment>
<keyword evidence="1" id="KW-0548">Nucleotidyltransferase</keyword>
<dbReference type="InterPro" id="IPR020039">
    <property type="entry name" value="PseF"/>
</dbReference>
<dbReference type="InterPro" id="IPR050793">
    <property type="entry name" value="CMP-NeuNAc_synthase"/>
</dbReference>
<keyword evidence="1" id="KW-0808">Transferase</keyword>
<dbReference type="InterPro" id="IPR029044">
    <property type="entry name" value="Nucleotide-diphossugar_trans"/>
</dbReference>
<keyword evidence="2" id="KW-1185">Reference proteome</keyword>
<evidence type="ECO:0000313" key="2">
    <source>
        <dbReference type="Proteomes" id="UP001528823"/>
    </source>
</evidence>
<dbReference type="CDD" id="cd02513">
    <property type="entry name" value="CMP-NeuAc_Synthase"/>
    <property type="match status" value="1"/>
</dbReference>
<organism evidence="1 2">
    <name type="scientific">Spartinivicinus poritis</name>
    <dbReference type="NCBI Taxonomy" id="2994640"/>
    <lineage>
        <taxon>Bacteria</taxon>
        <taxon>Pseudomonadati</taxon>
        <taxon>Pseudomonadota</taxon>
        <taxon>Gammaproteobacteria</taxon>
        <taxon>Oceanospirillales</taxon>
        <taxon>Zooshikellaceae</taxon>
        <taxon>Spartinivicinus</taxon>
    </lineage>
</organism>
<dbReference type="InterPro" id="IPR003329">
    <property type="entry name" value="Cytidylyl_trans"/>
</dbReference>
<accession>A0ABT5U7E6</accession>
<dbReference type="RefSeq" id="WP_274688644.1">
    <property type="nucleotide sequence ID" value="NZ_JAPMOU010000010.1"/>
</dbReference>
<evidence type="ECO:0000313" key="1">
    <source>
        <dbReference type="EMBL" id="MDE1462288.1"/>
    </source>
</evidence>
<dbReference type="EMBL" id="JAPMOU010000010">
    <property type="protein sequence ID" value="MDE1462288.1"/>
    <property type="molecule type" value="Genomic_DNA"/>
</dbReference>
<dbReference type="GO" id="GO:0016779">
    <property type="term" value="F:nucleotidyltransferase activity"/>
    <property type="evidence" value="ECO:0007669"/>
    <property type="project" value="UniProtKB-KW"/>
</dbReference>
<dbReference type="Pfam" id="PF02348">
    <property type="entry name" value="CTP_transf_3"/>
    <property type="match status" value="1"/>
</dbReference>
<proteinExistence type="predicted"/>
<gene>
    <name evidence="1" type="primary">pseF</name>
    <name evidence="1" type="ORF">ORQ98_09910</name>
</gene>
<dbReference type="NCBIfam" id="TIGR03584">
    <property type="entry name" value="PseF"/>
    <property type="match status" value="1"/>
</dbReference>
<dbReference type="PANTHER" id="PTHR21485:SF6">
    <property type="entry name" value="N-ACYLNEURAMINATE CYTIDYLYLTRANSFERASE-RELATED"/>
    <property type="match status" value="1"/>
</dbReference>
<dbReference type="Proteomes" id="UP001528823">
    <property type="component" value="Unassembled WGS sequence"/>
</dbReference>
<name>A0ABT5U7E6_9GAMM</name>
<dbReference type="SUPFAM" id="SSF53448">
    <property type="entry name" value="Nucleotide-diphospho-sugar transferases"/>
    <property type="match status" value="1"/>
</dbReference>
<dbReference type="PANTHER" id="PTHR21485">
    <property type="entry name" value="HAD SUPERFAMILY MEMBERS CMAS AND KDSC"/>
    <property type="match status" value="1"/>
</dbReference>
<dbReference type="EC" id="2.7.7.81" evidence="1"/>
<dbReference type="Gene3D" id="3.90.550.10">
    <property type="entry name" value="Spore Coat Polysaccharide Biosynthesis Protein SpsA, Chain A"/>
    <property type="match status" value="1"/>
</dbReference>
<sequence length="229" mass="25977">MNIAIIPARGGSKRIKNKNIKIFCGKPIIAYSIEAAQVSNCFEKVIVSTDSEEIANVARAAGAEIPFARPEYISDDYADTISVIKHAVEFYKEKNQFFDNVCCIYATAPFVTGEIIYKGLINLKNSNSDYAITVTDFSFPIQRAIKITEQGRIKMIQPDHYQTRSQDLIKTYHDAGQLYWGKSDAFLEKKPIFSESTVPIILPRNQVQDIDTEDDWVEAEFKYKLINNV</sequence>
<reference evidence="1 2" key="1">
    <citation type="submission" date="2022-11" db="EMBL/GenBank/DDBJ databases">
        <title>Spartinivicinus poritis sp. nov., isolated from scleractinian coral Porites lutea.</title>
        <authorList>
            <person name="Zhang G."/>
            <person name="Cai L."/>
            <person name="Wei Q."/>
        </authorList>
    </citation>
    <scope>NUCLEOTIDE SEQUENCE [LARGE SCALE GENOMIC DNA]</scope>
    <source>
        <strain evidence="1 2">A2-2</strain>
    </source>
</reference>
<protein>
    <submittedName>
        <fullName evidence="1">Pseudaminic acid cytidylyltransferase</fullName>
        <ecNumber evidence="1">2.7.7.81</ecNumber>
    </submittedName>
</protein>